<dbReference type="GO" id="GO:0009424">
    <property type="term" value="C:bacterial-type flagellum hook"/>
    <property type="evidence" value="ECO:0007669"/>
    <property type="project" value="InterPro"/>
</dbReference>
<dbReference type="PANTHER" id="PTHR30033:SF2">
    <property type="entry name" value="FLAGELLAR HOOK PROTEIN"/>
    <property type="match status" value="1"/>
</dbReference>
<dbReference type="InterPro" id="IPR053927">
    <property type="entry name" value="FlgK_helical"/>
</dbReference>
<evidence type="ECO:0000256" key="5">
    <source>
        <dbReference type="ARBA" id="ARBA00022525"/>
    </source>
</evidence>
<dbReference type="PANTHER" id="PTHR30033">
    <property type="entry name" value="FLAGELLAR HOOK-ASSOCIATED PROTEIN 1"/>
    <property type="match status" value="1"/>
</dbReference>
<keyword evidence="10" id="KW-0966">Cell projection</keyword>
<evidence type="ECO:0000256" key="2">
    <source>
        <dbReference type="ARBA" id="ARBA00004613"/>
    </source>
</evidence>
<evidence type="ECO:0000313" key="10">
    <source>
        <dbReference type="EMBL" id="CUH68544.1"/>
    </source>
</evidence>
<dbReference type="GO" id="GO:0044780">
    <property type="term" value="P:bacterial-type flagellum assembly"/>
    <property type="evidence" value="ECO:0007669"/>
    <property type="project" value="InterPro"/>
</dbReference>
<dbReference type="GO" id="GO:0009425">
    <property type="term" value="C:bacterial-type flagellum basal body"/>
    <property type="evidence" value="ECO:0007669"/>
    <property type="project" value="UniProtKB-SubCell"/>
</dbReference>
<name>A0A0P1FKB9_THAGE</name>
<feature type="domain" description="Flagellar hook-associated protein FlgK helical" evidence="9">
    <location>
        <begin position="95"/>
        <end position="326"/>
    </location>
</feature>
<dbReference type="Pfam" id="PF00460">
    <property type="entry name" value="Flg_bb_rod"/>
    <property type="match status" value="1"/>
</dbReference>
<evidence type="ECO:0000259" key="8">
    <source>
        <dbReference type="Pfam" id="PF06429"/>
    </source>
</evidence>
<dbReference type="SUPFAM" id="SSF64518">
    <property type="entry name" value="Phase 1 flagellin"/>
    <property type="match status" value="2"/>
</dbReference>
<evidence type="ECO:0000256" key="1">
    <source>
        <dbReference type="ARBA" id="ARBA00004117"/>
    </source>
</evidence>
<dbReference type="GO" id="GO:0005576">
    <property type="term" value="C:extracellular region"/>
    <property type="evidence" value="ECO:0007669"/>
    <property type="project" value="UniProtKB-SubCell"/>
</dbReference>
<dbReference type="AlphaFoldDB" id="A0A0P1FKB9"/>
<evidence type="ECO:0000256" key="6">
    <source>
        <dbReference type="ARBA" id="ARBA00023143"/>
    </source>
</evidence>
<dbReference type="Proteomes" id="UP000051587">
    <property type="component" value="Unassembled WGS sequence"/>
</dbReference>
<accession>A0A0P1FKB9</accession>
<evidence type="ECO:0000259" key="7">
    <source>
        <dbReference type="Pfam" id="PF00460"/>
    </source>
</evidence>
<sequence length="774" mass="79434">MSDLFNVAKSGMVASRVALTTTSENVANANTEGYSRREVITSELSGSAANPLFSSLNGHGVMIEDVRRAFDSLVIGQVRQTTSALTSAETMEPALEQLENRMLPDAGGVTEMLDSYFEALEGLTAVPDDAGLRGVVLSSGAALANSVADMADDITDLAEYLQGQGSQVLDRVNGILNEMHTLHQQLGISAVPGANNSVLDRRDKLLTDLSELVEVQVSYGDSGEATITLGNSPGGPTLLDSNGAARVTMNSDLALVVRPAAAGSPSENTLTRYATGGQLHGLSGALSAVNATLDDLSDWAVTLTEEMNAIHMASRDENGDPGQRLFSLNGWDADPAPANRGTSIVTMSEVEGETPPTGDIRLVRDNAAGLWMAYDDSNTLLGSGTNQVVLDGMVIDVTGTPIEGDVIDIQATHGQAQNMRFLLDDVDQIAAGGGVTVVADAANTGDAELSVSTAVLTASNQPNLSDILPSDGSSATLVSAGVVGMVPAGATELTLASLDTGGGASDIMVFTREGTQIAGPALSAAAAASLMTEANGFAAGAVYDDTLTGQADNYLGTQLSTDGSSASAQWLRLTELPYEDLIVVAGAGDLEIGGNITLGNGGEPDDRSVTLEVLNAGTGEVELRDQETGHRLGGGLLDANGDVEIAGFRLTLSGTVQTGDLYDIGATSSGAGDARGLSALASLRSYDSATGAGGYDALFAGIRTEVGSALAGVQTKLEVAQAQHESSQIAYSEASGVDLDTEAAALIQYQQAYQANARVMSVARDIFSTLLNSL</sequence>
<comment type="subcellular location">
    <subcellularLocation>
        <location evidence="1">Bacterial flagellum basal body</location>
    </subcellularLocation>
    <subcellularLocation>
        <location evidence="2">Secreted</location>
    </subcellularLocation>
</comment>
<keyword evidence="5" id="KW-0964">Secreted</keyword>
<evidence type="ECO:0000256" key="4">
    <source>
        <dbReference type="ARBA" id="ARBA00016244"/>
    </source>
</evidence>
<dbReference type="RefSeq" id="WP_058264326.1">
    <property type="nucleotide sequence ID" value="NZ_CP051181.1"/>
</dbReference>
<dbReference type="InterPro" id="IPR002371">
    <property type="entry name" value="FlgK"/>
</dbReference>
<dbReference type="InterPro" id="IPR010930">
    <property type="entry name" value="Flg_bb/hook_C_dom"/>
</dbReference>
<feature type="domain" description="Flagellar basal body rod protein N-terminal" evidence="7">
    <location>
        <begin position="5"/>
        <end position="34"/>
    </location>
</feature>
<evidence type="ECO:0000259" key="9">
    <source>
        <dbReference type="Pfam" id="PF22638"/>
    </source>
</evidence>
<protein>
    <recommendedName>
        <fullName evidence="4">Flagellar hook-associated protein 1</fullName>
    </recommendedName>
</protein>
<gene>
    <name evidence="10" type="primary">flgK</name>
    <name evidence="10" type="ORF">TG4357_03657</name>
</gene>
<keyword evidence="6" id="KW-0975">Bacterial flagellum</keyword>
<reference evidence="10 11" key="1">
    <citation type="submission" date="2015-09" db="EMBL/GenBank/DDBJ databases">
        <authorList>
            <consortium name="Swine Surveillance"/>
        </authorList>
    </citation>
    <scope>NUCLEOTIDE SEQUENCE [LARGE SCALE GENOMIC DNA]</scope>
    <source>
        <strain evidence="10 11">CECT 4357</strain>
    </source>
</reference>
<dbReference type="OrthoDB" id="7181295at2"/>
<dbReference type="EMBL" id="CYSA01000028">
    <property type="protein sequence ID" value="CUH68544.1"/>
    <property type="molecule type" value="Genomic_DNA"/>
</dbReference>
<keyword evidence="10" id="KW-0969">Cilium</keyword>
<keyword evidence="10" id="KW-0282">Flagellum</keyword>
<dbReference type="GO" id="GO:0005198">
    <property type="term" value="F:structural molecule activity"/>
    <property type="evidence" value="ECO:0007669"/>
    <property type="project" value="InterPro"/>
</dbReference>
<dbReference type="Pfam" id="PF06429">
    <property type="entry name" value="Flg_bbr_C"/>
    <property type="match status" value="1"/>
</dbReference>
<organism evidence="10 11">
    <name type="scientific">Thalassovita gelatinovora</name>
    <name type="common">Thalassobius gelatinovorus</name>
    <dbReference type="NCBI Taxonomy" id="53501"/>
    <lineage>
        <taxon>Bacteria</taxon>
        <taxon>Pseudomonadati</taxon>
        <taxon>Pseudomonadota</taxon>
        <taxon>Alphaproteobacteria</taxon>
        <taxon>Rhodobacterales</taxon>
        <taxon>Roseobacteraceae</taxon>
        <taxon>Thalassovita</taxon>
    </lineage>
</organism>
<evidence type="ECO:0000313" key="11">
    <source>
        <dbReference type="Proteomes" id="UP000051587"/>
    </source>
</evidence>
<feature type="domain" description="Flagellar basal-body/hook protein C-terminal" evidence="8">
    <location>
        <begin position="731"/>
        <end position="772"/>
    </location>
</feature>
<dbReference type="STRING" id="53501.SAMN04488043_106118"/>
<proteinExistence type="inferred from homology"/>
<dbReference type="PROSITE" id="PS00588">
    <property type="entry name" value="FLAGELLA_BB_ROD"/>
    <property type="match status" value="1"/>
</dbReference>
<evidence type="ECO:0000256" key="3">
    <source>
        <dbReference type="ARBA" id="ARBA00009677"/>
    </source>
</evidence>
<keyword evidence="11" id="KW-1185">Reference proteome</keyword>
<comment type="similarity">
    <text evidence="3">Belongs to the flagella basal body rod proteins family.</text>
</comment>
<dbReference type="Pfam" id="PF22638">
    <property type="entry name" value="FlgK_D1"/>
    <property type="match status" value="1"/>
</dbReference>
<dbReference type="InterPro" id="IPR019776">
    <property type="entry name" value="Flagellar_basal_body_rod_CS"/>
</dbReference>
<dbReference type="InterPro" id="IPR001444">
    <property type="entry name" value="Flag_bb_rod_N"/>
</dbReference>